<gene>
    <name evidence="3" type="ORF">TRAPUB_14193</name>
</gene>
<organism evidence="3 4">
    <name type="scientific">Trametes pubescens</name>
    <name type="common">White-rot fungus</name>
    <dbReference type="NCBI Taxonomy" id="154538"/>
    <lineage>
        <taxon>Eukaryota</taxon>
        <taxon>Fungi</taxon>
        <taxon>Dikarya</taxon>
        <taxon>Basidiomycota</taxon>
        <taxon>Agaricomycotina</taxon>
        <taxon>Agaricomycetes</taxon>
        <taxon>Polyporales</taxon>
        <taxon>Polyporaceae</taxon>
        <taxon>Trametes</taxon>
    </lineage>
</organism>
<dbReference type="EMBL" id="MNAD01000084">
    <property type="protein sequence ID" value="OJT15911.1"/>
    <property type="molecule type" value="Genomic_DNA"/>
</dbReference>
<comment type="caution">
    <text evidence="3">The sequence shown here is derived from an EMBL/GenBank/DDBJ whole genome shotgun (WGS) entry which is preliminary data.</text>
</comment>
<keyword evidence="4" id="KW-1185">Reference proteome</keyword>
<reference evidence="3 4" key="1">
    <citation type="submission" date="2016-10" db="EMBL/GenBank/DDBJ databases">
        <title>Genome sequence of the basidiomycete white-rot fungus Trametes pubescens.</title>
        <authorList>
            <person name="Makela M.R."/>
            <person name="Granchi Z."/>
            <person name="Peng M."/>
            <person name="De Vries R.P."/>
            <person name="Grigoriev I."/>
            <person name="Riley R."/>
            <person name="Hilden K."/>
        </authorList>
    </citation>
    <scope>NUCLEOTIDE SEQUENCE [LARGE SCALE GENOMIC DNA]</scope>
    <source>
        <strain evidence="3 4">FBCC735</strain>
    </source>
</reference>
<dbReference type="SUPFAM" id="SSF81383">
    <property type="entry name" value="F-box domain"/>
    <property type="match status" value="1"/>
</dbReference>
<dbReference type="InterPro" id="IPR001810">
    <property type="entry name" value="F-box_dom"/>
</dbReference>
<dbReference type="CDD" id="cd09917">
    <property type="entry name" value="F-box_SF"/>
    <property type="match status" value="1"/>
</dbReference>
<name>A0A1M2W7S0_TRAPU</name>
<dbReference type="AlphaFoldDB" id="A0A1M2W7S0"/>
<dbReference type="Proteomes" id="UP000184267">
    <property type="component" value="Unassembled WGS sequence"/>
</dbReference>
<evidence type="ECO:0000259" key="2">
    <source>
        <dbReference type="Pfam" id="PF12937"/>
    </source>
</evidence>
<evidence type="ECO:0000313" key="3">
    <source>
        <dbReference type="EMBL" id="OJT15911.1"/>
    </source>
</evidence>
<dbReference type="OrthoDB" id="2755939at2759"/>
<feature type="domain" description="F-box" evidence="2">
    <location>
        <begin position="37"/>
        <end position="76"/>
    </location>
</feature>
<evidence type="ECO:0000313" key="4">
    <source>
        <dbReference type="Proteomes" id="UP000184267"/>
    </source>
</evidence>
<feature type="region of interest" description="Disordered" evidence="1">
    <location>
        <begin position="1"/>
        <end position="29"/>
    </location>
</feature>
<feature type="compositionally biased region" description="Polar residues" evidence="1">
    <location>
        <begin position="7"/>
        <end position="17"/>
    </location>
</feature>
<sequence length="309" mass="34857">MRKSQRTENLATNPKSLETSEHRGGNASLSDCQQGIHKLPVELLDFVMQSLWEDKRSILACSRVSRLWHEVAHPHLFAFLKIASQFDFVGFYAFLHANTDIAGHLRKLQLKHTITTWLNQSELPDGFPGVGRAQLRDLVASLPRLQDLHLYRLWVMSSLNPPPDVLDLLPTHSLEKLTIKNCDVPDGDLFPVTVLNIVSLFASVDPVKLVSLCLLILPPDRVRVIRPVNMGTLIITDISLLPQFEASGIYDPLRECLAPGCIRSLEIECLRSYHLDLWSRDRSGPTDRWAREPQGLRWQLRAAAGKCGP</sequence>
<dbReference type="InterPro" id="IPR036047">
    <property type="entry name" value="F-box-like_dom_sf"/>
</dbReference>
<proteinExistence type="predicted"/>
<protein>
    <recommendedName>
        <fullName evidence="2">F-box domain-containing protein</fullName>
    </recommendedName>
</protein>
<evidence type="ECO:0000256" key="1">
    <source>
        <dbReference type="SAM" id="MobiDB-lite"/>
    </source>
</evidence>
<accession>A0A1M2W7S0</accession>
<dbReference type="Pfam" id="PF12937">
    <property type="entry name" value="F-box-like"/>
    <property type="match status" value="1"/>
</dbReference>